<evidence type="ECO:0000256" key="2">
    <source>
        <dbReference type="ARBA" id="ARBA00022691"/>
    </source>
</evidence>
<dbReference type="Gene3D" id="2.60.40.640">
    <property type="match status" value="1"/>
</dbReference>
<feature type="domain" description="MTTase N-terminal" evidence="6">
    <location>
        <begin position="475"/>
        <end position="552"/>
    </location>
</feature>
<evidence type="ECO:0000256" key="5">
    <source>
        <dbReference type="ARBA" id="ARBA00023014"/>
    </source>
</evidence>
<keyword evidence="3" id="KW-0479">Metal-binding</keyword>
<name>A0A9N9IWG5_9GLOM</name>
<dbReference type="AlphaFoldDB" id="A0A9N9IWG5"/>
<keyword evidence="2" id="KW-0949">S-adenosyl-L-methionine</keyword>
<dbReference type="InterPro" id="IPR014756">
    <property type="entry name" value="Ig_E-set"/>
</dbReference>
<protein>
    <submittedName>
        <fullName evidence="7">16781_t:CDS:1</fullName>
    </submittedName>
</protein>
<dbReference type="InterPro" id="IPR014752">
    <property type="entry name" value="Arrestin-like_C"/>
</dbReference>
<dbReference type="GO" id="GO:0051539">
    <property type="term" value="F:4 iron, 4 sulfur cluster binding"/>
    <property type="evidence" value="ECO:0007669"/>
    <property type="project" value="UniProtKB-KW"/>
</dbReference>
<dbReference type="InterPro" id="IPR011022">
    <property type="entry name" value="Arrestin_C-like"/>
</dbReference>
<dbReference type="EMBL" id="CAJVPY010015822">
    <property type="protein sequence ID" value="CAG8753824.1"/>
    <property type="molecule type" value="Genomic_DNA"/>
</dbReference>
<evidence type="ECO:0000259" key="6">
    <source>
        <dbReference type="PROSITE" id="PS51449"/>
    </source>
</evidence>
<dbReference type="Gene3D" id="3.40.50.12160">
    <property type="entry name" value="Methylthiotransferase, N-terminal domain"/>
    <property type="match status" value="1"/>
</dbReference>
<evidence type="ECO:0000256" key="3">
    <source>
        <dbReference type="ARBA" id="ARBA00022723"/>
    </source>
</evidence>
<dbReference type="Pfam" id="PF00339">
    <property type="entry name" value="Arrestin_N"/>
    <property type="match status" value="1"/>
</dbReference>
<reference evidence="7" key="1">
    <citation type="submission" date="2021-06" db="EMBL/GenBank/DDBJ databases">
        <authorList>
            <person name="Kallberg Y."/>
            <person name="Tangrot J."/>
            <person name="Rosling A."/>
        </authorList>
    </citation>
    <scope>NUCLEOTIDE SEQUENCE</scope>
    <source>
        <strain evidence="7">MA453B</strain>
    </source>
</reference>
<dbReference type="PROSITE" id="PS51449">
    <property type="entry name" value="MTTASE_N"/>
    <property type="match status" value="1"/>
</dbReference>
<dbReference type="GO" id="GO:0005829">
    <property type="term" value="C:cytosol"/>
    <property type="evidence" value="ECO:0007669"/>
    <property type="project" value="TreeGrafter"/>
</dbReference>
<dbReference type="OrthoDB" id="2333384at2759"/>
<gene>
    <name evidence="7" type="ORF">DERYTH_LOCUS17138</name>
</gene>
<dbReference type="GO" id="GO:0035597">
    <property type="term" value="F:tRNA-2-methylthio-N(6)-dimethylallyladenosine(37) synthase activity"/>
    <property type="evidence" value="ECO:0007669"/>
    <property type="project" value="TreeGrafter"/>
</dbReference>
<dbReference type="GO" id="GO:0046872">
    <property type="term" value="F:metal ion binding"/>
    <property type="evidence" value="ECO:0007669"/>
    <property type="project" value="UniProtKB-KW"/>
</dbReference>
<dbReference type="Pfam" id="PF02752">
    <property type="entry name" value="Arrestin_C"/>
    <property type="match status" value="1"/>
</dbReference>
<comment type="caution">
    <text evidence="7">The sequence shown here is derived from an EMBL/GenBank/DDBJ whole genome shotgun (WGS) entry which is preliminary data.</text>
</comment>
<keyword evidence="5" id="KW-0411">Iron-sulfur</keyword>
<evidence type="ECO:0000256" key="4">
    <source>
        <dbReference type="ARBA" id="ARBA00023004"/>
    </source>
</evidence>
<dbReference type="PANTHER" id="PTHR43020:SF2">
    <property type="entry name" value="MITOCHONDRIAL TRNA METHYLTHIOTRANSFERASE CDK5RAP1"/>
    <property type="match status" value="1"/>
</dbReference>
<evidence type="ECO:0000313" key="8">
    <source>
        <dbReference type="Proteomes" id="UP000789405"/>
    </source>
</evidence>
<organism evidence="7 8">
    <name type="scientific">Dentiscutata erythropus</name>
    <dbReference type="NCBI Taxonomy" id="1348616"/>
    <lineage>
        <taxon>Eukaryota</taxon>
        <taxon>Fungi</taxon>
        <taxon>Fungi incertae sedis</taxon>
        <taxon>Mucoromycota</taxon>
        <taxon>Glomeromycotina</taxon>
        <taxon>Glomeromycetes</taxon>
        <taxon>Diversisporales</taxon>
        <taxon>Gigasporaceae</taxon>
        <taxon>Dentiscutata</taxon>
    </lineage>
</organism>
<dbReference type="FunFam" id="3.40.50.12160:FF:000003">
    <property type="entry name" value="CDK5 regulatory subunit-associated protein 1"/>
    <property type="match status" value="1"/>
</dbReference>
<dbReference type="InterPro" id="IPR013848">
    <property type="entry name" value="Methylthiotransferase_N"/>
</dbReference>
<dbReference type="SMART" id="SM01017">
    <property type="entry name" value="Arrestin_C"/>
    <property type="match status" value="1"/>
</dbReference>
<keyword evidence="1" id="KW-0004">4Fe-4S</keyword>
<accession>A0A9N9IWG5</accession>
<keyword evidence="8" id="KW-1185">Reference proteome</keyword>
<dbReference type="InterPro" id="IPR011021">
    <property type="entry name" value="Arrestin-like_N"/>
</dbReference>
<evidence type="ECO:0000256" key="1">
    <source>
        <dbReference type="ARBA" id="ARBA00022485"/>
    </source>
</evidence>
<dbReference type="Pfam" id="PF00919">
    <property type="entry name" value="UPF0004"/>
    <property type="match status" value="1"/>
</dbReference>
<dbReference type="Proteomes" id="UP000789405">
    <property type="component" value="Unassembled WGS sequence"/>
</dbReference>
<feature type="non-terminal residue" evidence="7">
    <location>
        <position position="1"/>
    </location>
</feature>
<evidence type="ECO:0000313" key="7">
    <source>
        <dbReference type="EMBL" id="CAG8753824.1"/>
    </source>
</evidence>
<dbReference type="PANTHER" id="PTHR43020">
    <property type="entry name" value="CDK5 REGULATORY SUBUNIT-ASSOCIATED PROTEIN 1"/>
    <property type="match status" value="1"/>
</dbReference>
<dbReference type="InterPro" id="IPR038135">
    <property type="entry name" value="Methylthiotransferase_N_sf"/>
</dbReference>
<dbReference type="SUPFAM" id="SSF81296">
    <property type="entry name" value="E set domains"/>
    <property type="match status" value="1"/>
</dbReference>
<proteinExistence type="predicted"/>
<keyword evidence="4" id="KW-0408">Iron</keyword>
<sequence>MSSSVSSKTSSFHQHIHYDKKSKLKSLISLNGIIPPPTNNLQLELVEPILFLRGIPQESVGCFLRGKLILNLNKPTKIKKIEMKFVGKIKTYWPEGKIYVGSSSNNLCEELEVISHHWTFLTSSSGSNSRIFNNSFQLLNAGTHVYDFELYIPGDLPETIKADRGRVTYKITARAIRPGLQLNLNVSRNVTIIRTIFDERNAEGIIYTSNWRKMLGYEINISKKAYLLGELMQVYLKFKPRVQDISVFGAQLKIIEESTYKSNGQKVTESQSFDVYQFRTDDPEIPIDFDEDGNIYYNITPQIPECTGPIHYSCKSSGIIISHKLKFTFTVMAPIIGSSKSKKNRFEVEIPITILSCICVDDLPTYDEGEFQFNDYNNFSNFSNQQNQFFMDLPPNYEKSTSCVYQKNLSTLPSSKSQKSKKYLVFDNKTSFKDFLKISSKAQNDLYKKDDDNNELIGIGIPYLNNDIKTLGINTKYFIEVYGCQMNVNDTEILISIMNSSGYQKTDHLEDADIIFLVTCAIRDKAENKIWHRLNVLKNMKKGKRPLIGVLG</sequence>